<dbReference type="RefSeq" id="WP_182809510.1">
    <property type="nucleotide sequence ID" value="NZ_JACJFM010000018.1"/>
</dbReference>
<dbReference type="CDD" id="cd03190">
    <property type="entry name" value="GST_C_Omega_like"/>
    <property type="match status" value="1"/>
</dbReference>
<dbReference type="Proteomes" id="UP000565262">
    <property type="component" value="Unassembled WGS sequence"/>
</dbReference>
<keyword evidence="5" id="KW-0808">Transferase</keyword>
<dbReference type="SFLD" id="SFLDG01148">
    <property type="entry name" value="Xi_(cytGST)"/>
    <property type="match status" value="1"/>
</dbReference>
<dbReference type="SUPFAM" id="SSF52833">
    <property type="entry name" value="Thioredoxin-like"/>
    <property type="match status" value="1"/>
</dbReference>
<dbReference type="Pfam" id="PF13410">
    <property type="entry name" value="GST_C_2"/>
    <property type="match status" value="1"/>
</dbReference>
<accession>A0A839IQF8</accession>
<dbReference type="InterPro" id="IPR036282">
    <property type="entry name" value="Glutathione-S-Trfase_C_sf"/>
</dbReference>
<feature type="binding site" evidence="2">
    <location>
        <begin position="129"/>
        <end position="132"/>
    </location>
    <ligand>
        <name>glutathione</name>
        <dbReference type="ChEBI" id="CHEBI:57925"/>
    </ligand>
</feature>
<dbReference type="PIRSF" id="PIRSF015753">
    <property type="entry name" value="GST"/>
    <property type="match status" value="1"/>
</dbReference>
<dbReference type="SUPFAM" id="SSF47616">
    <property type="entry name" value="GST C-terminal domain-like"/>
    <property type="match status" value="1"/>
</dbReference>
<dbReference type="InterPro" id="IPR036249">
    <property type="entry name" value="Thioredoxin-like_sf"/>
</dbReference>
<organism evidence="5 6">
    <name type="scientific">Oceanospirillum sediminis</name>
    <dbReference type="NCBI Taxonomy" id="2760088"/>
    <lineage>
        <taxon>Bacteria</taxon>
        <taxon>Pseudomonadati</taxon>
        <taxon>Pseudomonadota</taxon>
        <taxon>Gammaproteobacteria</taxon>
        <taxon>Oceanospirillales</taxon>
        <taxon>Oceanospirillaceae</taxon>
        <taxon>Oceanospirillum</taxon>
    </lineage>
</organism>
<feature type="active site" description="Proton donor/acceptor" evidence="1">
    <location>
        <position position="194"/>
    </location>
</feature>
<feature type="binding site" evidence="2">
    <location>
        <begin position="147"/>
        <end position="148"/>
    </location>
    <ligand>
        <name>glutathione</name>
        <dbReference type="ChEBI" id="CHEBI:57925"/>
    </ligand>
</feature>
<sequence>MLVNGHWQKKWDPVQKTDNEGRFLRQNSAFKGSLSEHHLKKISEQNAEPAIKLYVAYICPWATRTLIARSLLGLEKYIPVSVVAPEITDFGWHFAPSDTVFPGSTAAENEEIEYIHQLYTQSDQNYTGRATVPVLWDTQEQIIINNESEEILRIFNTELRPLHQSELDLYPENFQQAIDAFNNSIYHTLNNGVYRAGFATSQQAYEEAFAEVFSTLETLEKHFTRQKFAVADQLTESDIRLFVTLIRFDLAYYGLFKTNLKRIADYPALSAYLDRLMQVPAFSQNTWPDHIKAGYYSVKALNPTGIVPKGPDLKWFKESVKTG</sequence>
<dbReference type="AlphaFoldDB" id="A0A839IQF8"/>
<dbReference type="EMBL" id="JACJFM010000018">
    <property type="protein sequence ID" value="MBB1487733.1"/>
    <property type="molecule type" value="Genomic_DNA"/>
</dbReference>
<dbReference type="InterPro" id="IPR040079">
    <property type="entry name" value="Glutathione_S-Trfase"/>
</dbReference>
<dbReference type="PROSITE" id="PS50405">
    <property type="entry name" value="GST_CTER"/>
    <property type="match status" value="1"/>
</dbReference>
<evidence type="ECO:0000256" key="1">
    <source>
        <dbReference type="PIRSR" id="PIRSR015753-1"/>
    </source>
</evidence>
<dbReference type="PANTHER" id="PTHR32419:SF6">
    <property type="entry name" value="GLUTATHIONE S-TRANSFERASE OMEGA-LIKE 1-RELATED"/>
    <property type="match status" value="1"/>
</dbReference>
<feature type="active site" description="Nucleophile" evidence="1">
    <location>
        <position position="59"/>
    </location>
</feature>
<protein>
    <submittedName>
        <fullName evidence="5">Glutathione S-transferase C-terminal domain-containing protein</fullName>
    </submittedName>
</protein>
<feature type="binding site" evidence="2">
    <location>
        <position position="92"/>
    </location>
    <ligand>
        <name>glutathione</name>
        <dbReference type="ChEBI" id="CHEBI:57925"/>
    </ligand>
</feature>
<dbReference type="InterPro" id="IPR004045">
    <property type="entry name" value="Glutathione_S-Trfase_N"/>
</dbReference>
<dbReference type="PANTHER" id="PTHR32419">
    <property type="entry name" value="GLUTATHIONYL-HYDROQUINONE REDUCTASE"/>
    <property type="match status" value="1"/>
</dbReference>
<name>A0A839IQF8_9GAMM</name>
<proteinExistence type="predicted"/>
<dbReference type="InterPro" id="IPR047047">
    <property type="entry name" value="GST_Omega-like_C"/>
</dbReference>
<dbReference type="InterPro" id="IPR016639">
    <property type="entry name" value="GST_Omega/GSH"/>
</dbReference>
<comment type="caution">
    <text evidence="5">The sequence shown here is derived from an EMBL/GenBank/DDBJ whole genome shotgun (WGS) entry which is preliminary data.</text>
</comment>
<dbReference type="SFLD" id="SFLDS00019">
    <property type="entry name" value="Glutathione_Transferase_(cytos"/>
    <property type="match status" value="1"/>
</dbReference>
<dbReference type="InterPro" id="IPR010987">
    <property type="entry name" value="Glutathione-S-Trfase_C-like"/>
</dbReference>
<keyword evidence="6" id="KW-1185">Reference proteome</keyword>
<gene>
    <name evidence="5" type="ORF">H4O21_14070</name>
</gene>
<dbReference type="GO" id="GO:0004364">
    <property type="term" value="F:glutathione transferase activity"/>
    <property type="evidence" value="ECO:0007669"/>
    <property type="project" value="InterPro"/>
</dbReference>
<reference evidence="5 6" key="1">
    <citation type="submission" date="2020-08" db="EMBL/GenBank/DDBJ databases">
        <title>Oceanospirillum sp. nov. isolated from marine sediment.</title>
        <authorList>
            <person name="Ji X."/>
        </authorList>
    </citation>
    <scope>NUCLEOTIDE SEQUENCE [LARGE SCALE GENOMIC DNA]</scope>
    <source>
        <strain evidence="5 6">D5</strain>
    </source>
</reference>
<evidence type="ECO:0000259" key="4">
    <source>
        <dbReference type="PROSITE" id="PS50405"/>
    </source>
</evidence>
<dbReference type="Gene3D" id="3.40.30.10">
    <property type="entry name" value="Glutaredoxin"/>
    <property type="match status" value="1"/>
</dbReference>
<feature type="site" description="Lowers pKa of active site Cys" evidence="3">
    <location>
        <position position="252"/>
    </location>
</feature>
<dbReference type="GO" id="GO:0005737">
    <property type="term" value="C:cytoplasm"/>
    <property type="evidence" value="ECO:0007669"/>
    <property type="project" value="TreeGrafter"/>
</dbReference>
<evidence type="ECO:0000256" key="3">
    <source>
        <dbReference type="PIRSR" id="PIRSR015753-3"/>
    </source>
</evidence>
<evidence type="ECO:0000313" key="5">
    <source>
        <dbReference type="EMBL" id="MBB1487733.1"/>
    </source>
</evidence>
<feature type="domain" description="GST C-terminal" evidence="4">
    <location>
        <begin position="156"/>
        <end position="295"/>
    </location>
</feature>
<feature type="site" description="Lowers pKa of active site Cys" evidence="3">
    <location>
        <position position="295"/>
    </location>
</feature>
<dbReference type="Gene3D" id="1.20.1050.10">
    <property type="match status" value="1"/>
</dbReference>
<dbReference type="SFLD" id="SFLDG01206">
    <property type="entry name" value="Xi.1"/>
    <property type="match status" value="1"/>
</dbReference>
<evidence type="ECO:0000313" key="6">
    <source>
        <dbReference type="Proteomes" id="UP000565262"/>
    </source>
</evidence>
<evidence type="ECO:0000256" key="2">
    <source>
        <dbReference type="PIRSR" id="PIRSR015753-2"/>
    </source>
</evidence>
<dbReference type="Pfam" id="PF13409">
    <property type="entry name" value="GST_N_2"/>
    <property type="match status" value="1"/>
</dbReference>